<dbReference type="InterPro" id="IPR039426">
    <property type="entry name" value="TonB-dep_rcpt-like"/>
</dbReference>
<dbReference type="InterPro" id="IPR010949">
    <property type="entry name" value="TonB_Hb/transfer/lactofer_rcpt"/>
</dbReference>
<accession>A0A379B5T3</accession>
<proteinExistence type="inferred from homology"/>
<keyword evidence="5 11" id="KW-0812">Transmembrane</keyword>
<feature type="domain" description="TonB-dependent receptor-like beta-barrel" evidence="15">
    <location>
        <begin position="227"/>
        <end position="675"/>
    </location>
</feature>
<dbReference type="GO" id="GO:0015344">
    <property type="term" value="F:siderophore uptake transmembrane transporter activity"/>
    <property type="evidence" value="ECO:0007669"/>
    <property type="project" value="TreeGrafter"/>
</dbReference>
<gene>
    <name evidence="17" type="ORF">NCTC10699_01541</name>
</gene>
<organism evidence="17 18">
    <name type="scientific">[Pasteurella] mairii</name>
    <dbReference type="NCBI Taxonomy" id="757"/>
    <lineage>
        <taxon>Bacteria</taxon>
        <taxon>Pseudomonadati</taxon>
        <taxon>Pseudomonadota</taxon>
        <taxon>Gammaproteobacteria</taxon>
        <taxon>Pasteurellales</taxon>
        <taxon>Pasteurellaceae</taxon>
    </lineage>
</organism>
<evidence type="ECO:0000256" key="14">
    <source>
        <dbReference type="SAM" id="SignalP"/>
    </source>
</evidence>
<dbReference type="GO" id="GO:0044718">
    <property type="term" value="P:siderophore transmembrane transport"/>
    <property type="evidence" value="ECO:0007669"/>
    <property type="project" value="TreeGrafter"/>
</dbReference>
<reference evidence="17 18" key="1">
    <citation type="submission" date="2018-06" db="EMBL/GenBank/DDBJ databases">
        <authorList>
            <consortium name="Pathogen Informatics"/>
            <person name="Doyle S."/>
        </authorList>
    </citation>
    <scope>NUCLEOTIDE SEQUENCE [LARGE SCALE GENOMIC DNA]</scope>
    <source>
        <strain evidence="17 18">NCTC10699</strain>
    </source>
</reference>
<evidence type="ECO:0000256" key="7">
    <source>
        <dbReference type="ARBA" id="ARBA00023077"/>
    </source>
</evidence>
<dbReference type="Proteomes" id="UP000254280">
    <property type="component" value="Unassembled WGS sequence"/>
</dbReference>
<dbReference type="InterPro" id="IPR036942">
    <property type="entry name" value="Beta-barrel_TonB_sf"/>
</dbReference>
<evidence type="ECO:0000256" key="12">
    <source>
        <dbReference type="RuleBase" id="RU003357"/>
    </source>
</evidence>
<feature type="region of interest" description="Disordered" evidence="13">
    <location>
        <begin position="204"/>
        <end position="225"/>
    </location>
</feature>
<dbReference type="Gene3D" id="2.170.130.10">
    <property type="entry name" value="TonB-dependent receptor, plug domain"/>
    <property type="match status" value="1"/>
</dbReference>
<comment type="subcellular location">
    <subcellularLocation>
        <location evidence="1 11">Cell outer membrane</location>
        <topology evidence="1 11">Multi-pass membrane protein</topology>
    </subcellularLocation>
</comment>
<dbReference type="AlphaFoldDB" id="A0A379B5T3"/>
<dbReference type="CDD" id="cd01347">
    <property type="entry name" value="ligand_gated_channel"/>
    <property type="match status" value="1"/>
</dbReference>
<evidence type="ECO:0000256" key="3">
    <source>
        <dbReference type="ARBA" id="ARBA00022448"/>
    </source>
</evidence>
<feature type="signal peptide" evidence="14">
    <location>
        <begin position="1"/>
        <end position="19"/>
    </location>
</feature>
<evidence type="ECO:0000313" key="17">
    <source>
        <dbReference type="EMBL" id="SUB33906.1"/>
    </source>
</evidence>
<dbReference type="GO" id="GO:0009279">
    <property type="term" value="C:cell outer membrane"/>
    <property type="evidence" value="ECO:0007669"/>
    <property type="project" value="UniProtKB-SubCell"/>
</dbReference>
<feature type="domain" description="TonB-dependent receptor plug" evidence="16">
    <location>
        <begin position="45"/>
        <end position="147"/>
    </location>
</feature>
<evidence type="ECO:0000256" key="1">
    <source>
        <dbReference type="ARBA" id="ARBA00004571"/>
    </source>
</evidence>
<keyword evidence="7 12" id="KW-0798">TonB box</keyword>
<dbReference type="Pfam" id="PF07715">
    <property type="entry name" value="Plug"/>
    <property type="match status" value="1"/>
</dbReference>
<evidence type="ECO:0000259" key="15">
    <source>
        <dbReference type="Pfam" id="PF00593"/>
    </source>
</evidence>
<dbReference type="InterPro" id="IPR037066">
    <property type="entry name" value="Plug_dom_sf"/>
</dbReference>
<keyword evidence="6 14" id="KW-0732">Signal</keyword>
<keyword evidence="18" id="KW-1185">Reference proteome</keyword>
<dbReference type="InterPro" id="IPR000531">
    <property type="entry name" value="Beta-barrel_TonB"/>
</dbReference>
<dbReference type="NCBIfam" id="TIGR01786">
    <property type="entry name" value="TonB-hemlactrns"/>
    <property type="match status" value="1"/>
</dbReference>
<keyword evidence="3 11" id="KW-0813">Transport</keyword>
<keyword evidence="10 11" id="KW-0998">Cell outer membrane</keyword>
<keyword evidence="4 11" id="KW-1134">Transmembrane beta strand</keyword>
<protein>
    <submittedName>
        <fullName evidence="17">TonB-dependent hemoglobin/transferrin/lactoferrin receptor family protein</fullName>
    </submittedName>
</protein>
<dbReference type="PANTHER" id="PTHR30069">
    <property type="entry name" value="TONB-DEPENDENT OUTER MEMBRANE RECEPTOR"/>
    <property type="match status" value="1"/>
</dbReference>
<evidence type="ECO:0000256" key="2">
    <source>
        <dbReference type="ARBA" id="ARBA00008143"/>
    </source>
</evidence>
<dbReference type="PANTHER" id="PTHR30069:SF29">
    <property type="entry name" value="HEMOGLOBIN AND HEMOGLOBIN-HAPTOGLOBIN-BINDING PROTEIN 1-RELATED"/>
    <property type="match status" value="1"/>
</dbReference>
<evidence type="ECO:0000313" key="18">
    <source>
        <dbReference type="Proteomes" id="UP000254280"/>
    </source>
</evidence>
<dbReference type="EMBL" id="UGSS01000002">
    <property type="protein sequence ID" value="SUB33906.1"/>
    <property type="molecule type" value="Genomic_DNA"/>
</dbReference>
<evidence type="ECO:0000256" key="11">
    <source>
        <dbReference type="PROSITE-ProRule" id="PRU01360"/>
    </source>
</evidence>
<dbReference type="InterPro" id="IPR012910">
    <property type="entry name" value="Plug_dom"/>
</dbReference>
<comment type="similarity">
    <text evidence="2">Belongs to the TonB-dependent receptor family. Hemoglobin/haptoglobin binding protein subfamily.</text>
</comment>
<dbReference type="Pfam" id="PF00593">
    <property type="entry name" value="TonB_dep_Rec_b-barrel"/>
    <property type="match status" value="1"/>
</dbReference>
<evidence type="ECO:0000256" key="4">
    <source>
        <dbReference type="ARBA" id="ARBA00022452"/>
    </source>
</evidence>
<dbReference type="Gene3D" id="2.40.170.20">
    <property type="entry name" value="TonB-dependent receptor, beta-barrel domain"/>
    <property type="match status" value="1"/>
</dbReference>
<dbReference type="PROSITE" id="PS52016">
    <property type="entry name" value="TONB_DEPENDENT_REC_3"/>
    <property type="match status" value="1"/>
</dbReference>
<evidence type="ECO:0000256" key="9">
    <source>
        <dbReference type="ARBA" id="ARBA00023170"/>
    </source>
</evidence>
<keyword evidence="9 17" id="KW-0675">Receptor</keyword>
<feature type="chain" id="PRO_5016920419" evidence="14">
    <location>
        <begin position="20"/>
        <end position="727"/>
    </location>
</feature>
<name>A0A379B5T3_9PAST</name>
<keyword evidence="8 11" id="KW-0472">Membrane</keyword>
<evidence type="ECO:0000259" key="16">
    <source>
        <dbReference type="Pfam" id="PF07715"/>
    </source>
</evidence>
<evidence type="ECO:0000256" key="5">
    <source>
        <dbReference type="ARBA" id="ARBA00022692"/>
    </source>
</evidence>
<evidence type="ECO:0000256" key="8">
    <source>
        <dbReference type="ARBA" id="ARBA00023136"/>
    </source>
</evidence>
<evidence type="ECO:0000256" key="6">
    <source>
        <dbReference type="ARBA" id="ARBA00022729"/>
    </source>
</evidence>
<evidence type="ECO:0000256" key="13">
    <source>
        <dbReference type="SAM" id="MobiDB-lite"/>
    </source>
</evidence>
<sequence>MKKRMKLTPLAIFVTTVCAVTPAIGEDNSNTLDPIEITAQTNNNVTIAKDQIAQQQPRNLKALLKDQLDVQVNELQRSRAGNDGINIRGLQGNRVATTLDGIPLPETQENKLFVSLGVNFGGLNTIEPSALRSAKINYTGSYRSLSGGVDLVTLNPSDLIRSGNVGGFAATGYDSEDSSIYGTIAGAVNEGRYQGLLLVSGRKGNETDNHGTVGGDGADRTKPDPSDYKNQYILLKNGYQFDAHNDMHLSLEHYYGRKTTDLRSSNGARIDRATGTQIEGTSKDKNRRTRLSLAHEYQNHQGWINYAKTQVYIQNSKVENFRSRLSDRADRVESADTQQKLYGINSDLTTFVNTAIPQTLRYGLAFQYTDFSSHFACPTCSSNETISPMANSKQIKAHVYLEDEFALGNFVIKPHLGMLYYHYDPSTEGYKQSAEEYAPVKNQNKTVLLPKLSLNWKINALFEPYFQYSRGVKIPSAQQFSSSFGNSGVVRVGSRQISYAYAVIGNPNLKPETAHNFNLGIKGRHEQFQYDIAAYYNKYKHFIDWKSRSTPRYNPLVQYQNLDSAKIYGVTANAKWKFIDPFYISAGIAYTRGSAQNNGEKTPINTVQPLKLQAGLGYEGERFGGNIALTHIRAKADKDIEGTIYNPTYSVNLVDIGAYWRPLENLLLTANITNLFNRKYWNWADISYFAVQSSSAAADRTLALNQANADVYSAPGRNFNIGVRYEF</sequence>
<dbReference type="SUPFAM" id="SSF56935">
    <property type="entry name" value="Porins"/>
    <property type="match status" value="1"/>
</dbReference>
<evidence type="ECO:0000256" key="10">
    <source>
        <dbReference type="ARBA" id="ARBA00023237"/>
    </source>
</evidence>